<comment type="caution">
    <text evidence="2">The sequence shown here is derived from an EMBL/GenBank/DDBJ whole genome shotgun (WGS) entry which is preliminary data.</text>
</comment>
<evidence type="ECO:0000256" key="1">
    <source>
        <dbReference type="SAM" id="Phobius"/>
    </source>
</evidence>
<keyword evidence="1" id="KW-0812">Transmembrane</keyword>
<gene>
    <name evidence="2" type="ORF">ENM88_03550</name>
</gene>
<accession>A0A7J3X6J4</accession>
<organism evidence="2">
    <name type="scientific">Thermofilum pendens</name>
    <dbReference type="NCBI Taxonomy" id="2269"/>
    <lineage>
        <taxon>Archaea</taxon>
        <taxon>Thermoproteota</taxon>
        <taxon>Thermoprotei</taxon>
        <taxon>Thermofilales</taxon>
        <taxon>Thermofilaceae</taxon>
        <taxon>Thermofilum</taxon>
    </lineage>
</organism>
<name>A0A7J3X6J4_THEPE</name>
<keyword evidence="1" id="KW-1133">Transmembrane helix</keyword>
<keyword evidence="1" id="KW-0472">Membrane</keyword>
<feature type="transmembrane region" description="Helical" evidence="1">
    <location>
        <begin position="110"/>
        <end position="135"/>
    </location>
</feature>
<reference evidence="2" key="1">
    <citation type="journal article" date="2020" name="mSystems">
        <title>Genome- and Community-Level Interaction Insights into Carbon Utilization and Element Cycling Functions of Hydrothermarchaeota in Hydrothermal Sediment.</title>
        <authorList>
            <person name="Zhou Z."/>
            <person name="Liu Y."/>
            <person name="Xu W."/>
            <person name="Pan J."/>
            <person name="Luo Z.H."/>
            <person name="Li M."/>
        </authorList>
    </citation>
    <scope>NUCLEOTIDE SEQUENCE [LARGE SCALE GENOMIC DNA]</scope>
    <source>
        <strain evidence="2">SpSt-1125</strain>
    </source>
</reference>
<evidence type="ECO:0000313" key="2">
    <source>
        <dbReference type="EMBL" id="HHP04808.1"/>
    </source>
</evidence>
<dbReference type="AlphaFoldDB" id="A0A7J3X6J4"/>
<proteinExistence type="predicted"/>
<dbReference type="EMBL" id="DRZM01000108">
    <property type="protein sequence ID" value="HHP04808.1"/>
    <property type="molecule type" value="Genomic_DNA"/>
</dbReference>
<protein>
    <submittedName>
        <fullName evidence="2">Uncharacterized protein</fullName>
    </submittedName>
</protein>
<sequence>MLSSGAVLRFLLLLPLLAAALRTPGAALASPQSLESDQILAQCVKLVEELSSEGVNVSQQVELLNTAIKYLELNQPEAARPLVEEAFAQLVELREKLPSMKLEENLKRGAAILALAATPALFYYFFPRLYALVWLHNRRSYVVRHSRRGRK</sequence>